<dbReference type="EMBL" id="UZAN01039968">
    <property type="protein sequence ID" value="VDP67883.1"/>
    <property type="molecule type" value="Genomic_DNA"/>
</dbReference>
<evidence type="ECO:0000313" key="2">
    <source>
        <dbReference type="EMBL" id="VDP67883.1"/>
    </source>
</evidence>
<protein>
    <submittedName>
        <fullName evidence="2 4">Uncharacterized protein</fullName>
    </submittedName>
</protein>
<sequence length="215" mass="24168">MKVPRPEALEDGDSRKFLEEFEDVAELAGIRSDRVGGTGCGAKRPGEDGVGRQEGRPDRGFRHPGRPPEGVAKLSDGAVWSYRGPLSDAVDVRTLLDRALPNLINAARLKLLLDRLVEGLPDNLREKARIVKARRAMDLFTLAEAMRQLSQILIKVSHKLAQTGRARTYDLLRQRTPAHHNVQFSQYQYLRSASYGPSNSWVHFRYPLEDTNKSL</sequence>
<reference evidence="4" key="1">
    <citation type="submission" date="2016-06" db="UniProtKB">
        <authorList>
            <consortium name="WormBaseParasite"/>
        </authorList>
    </citation>
    <scope>IDENTIFICATION</scope>
</reference>
<organism evidence="4">
    <name type="scientific">Echinostoma caproni</name>
    <dbReference type="NCBI Taxonomy" id="27848"/>
    <lineage>
        <taxon>Eukaryota</taxon>
        <taxon>Metazoa</taxon>
        <taxon>Spiralia</taxon>
        <taxon>Lophotrochozoa</taxon>
        <taxon>Platyhelminthes</taxon>
        <taxon>Trematoda</taxon>
        <taxon>Digenea</taxon>
        <taxon>Plagiorchiida</taxon>
        <taxon>Echinostomata</taxon>
        <taxon>Echinostomatoidea</taxon>
        <taxon>Echinostomatidae</taxon>
        <taxon>Echinostoma</taxon>
    </lineage>
</organism>
<feature type="compositionally biased region" description="Basic and acidic residues" evidence="1">
    <location>
        <begin position="44"/>
        <end position="61"/>
    </location>
</feature>
<keyword evidence="3" id="KW-1185">Reference proteome</keyword>
<evidence type="ECO:0000256" key="1">
    <source>
        <dbReference type="SAM" id="MobiDB-lite"/>
    </source>
</evidence>
<dbReference type="AlphaFoldDB" id="A0A183A7K4"/>
<dbReference type="WBParaSite" id="ECPE_0000294201-mRNA-1">
    <property type="protein sequence ID" value="ECPE_0000294201-mRNA-1"/>
    <property type="gene ID" value="ECPE_0000294201"/>
</dbReference>
<dbReference type="OrthoDB" id="6247559at2759"/>
<accession>A0A183A7K4</accession>
<proteinExistence type="predicted"/>
<dbReference type="Proteomes" id="UP000272942">
    <property type="component" value="Unassembled WGS sequence"/>
</dbReference>
<gene>
    <name evidence="2" type="ORF">ECPE_LOCUS2939</name>
</gene>
<evidence type="ECO:0000313" key="3">
    <source>
        <dbReference type="Proteomes" id="UP000272942"/>
    </source>
</evidence>
<reference evidence="2 3" key="2">
    <citation type="submission" date="2018-11" db="EMBL/GenBank/DDBJ databases">
        <authorList>
            <consortium name="Pathogen Informatics"/>
        </authorList>
    </citation>
    <scope>NUCLEOTIDE SEQUENCE [LARGE SCALE GENOMIC DNA]</scope>
    <source>
        <strain evidence="2 3">Egypt</strain>
    </source>
</reference>
<name>A0A183A7K4_9TREM</name>
<feature type="region of interest" description="Disordered" evidence="1">
    <location>
        <begin position="35"/>
        <end position="68"/>
    </location>
</feature>
<evidence type="ECO:0000313" key="4">
    <source>
        <dbReference type="WBParaSite" id="ECPE_0000294201-mRNA-1"/>
    </source>
</evidence>